<evidence type="ECO:0000259" key="2">
    <source>
        <dbReference type="PROSITE" id="PS50110"/>
    </source>
</evidence>
<organism evidence="3 4">
    <name type="scientific">Ramlibacter terrae</name>
    <dbReference type="NCBI Taxonomy" id="2732511"/>
    <lineage>
        <taxon>Bacteria</taxon>
        <taxon>Pseudomonadati</taxon>
        <taxon>Pseudomonadota</taxon>
        <taxon>Betaproteobacteria</taxon>
        <taxon>Burkholderiales</taxon>
        <taxon>Comamonadaceae</taxon>
        <taxon>Ramlibacter</taxon>
    </lineage>
</organism>
<name>A0ABX6P0T2_9BURK</name>
<dbReference type="Proteomes" id="UP000500826">
    <property type="component" value="Chromosome"/>
</dbReference>
<gene>
    <name evidence="3" type="ORF">HK414_19060</name>
</gene>
<evidence type="ECO:0000256" key="1">
    <source>
        <dbReference type="PROSITE-ProRule" id="PRU00169"/>
    </source>
</evidence>
<accession>A0ABX6P0T2</accession>
<dbReference type="InterPro" id="IPR001789">
    <property type="entry name" value="Sig_transdc_resp-reg_receiver"/>
</dbReference>
<sequence>MEVCRRLRAQPALDDAFILALTGWGAERDRRRTSEAGFDAHLTKPMEPQALQQALAHYAGAWPRSG</sequence>
<keyword evidence="4" id="KW-1185">Reference proteome</keyword>
<comment type="caution">
    <text evidence="1">Lacks conserved residue(s) required for the propagation of feature annotation.</text>
</comment>
<protein>
    <recommendedName>
        <fullName evidence="2">Response regulatory domain-containing protein</fullName>
    </recommendedName>
</protein>
<dbReference type="PROSITE" id="PS50110">
    <property type="entry name" value="RESPONSE_REGULATORY"/>
    <property type="match status" value="1"/>
</dbReference>
<proteinExistence type="predicted"/>
<evidence type="ECO:0000313" key="3">
    <source>
        <dbReference type="EMBL" id="QJW83207.1"/>
    </source>
</evidence>
<reference evidence="3 4" key="2">
    <citation type="submission" date="2020-05" db="EMBL/GenBank/DDBJ databases">
        <authorList>
            <person name="Khan S.A."/>
            <person name="Jeon C.O."/>
            <person name="Chun B.H."/>
        </authorList>
    </citation>
    <scope>NUCLEOTIDE SEQUENCE [LARGE SCALE GENOMIC DNA]</scope>
    <source>
        <strain evidence="3 4">H242</strain>
    </source>
</reference>
<dbReference type="SUPFAM" id="SSF52172">
    <property type="entry name" value="CheY-like"/>
    <property type="match status" value="1"/>
</dbReference>
<dbReference type="Gene3D" id="3.40.50.2300">
    <property type="match status" value="1"/>
</dbReference>
<reference evidence="3 4" key="1">
    <citation type="submission" date="2020-05" db="EMBL/GenBank/DDBJ databases">
        <title>Ramlibacter rhizophilus sp. nov., isolated from rhizosphere soil of national flower Mugunghwa from South Korea.</title>
        <authorList>
            <person name="Zheng-Fei Y."/>
            <person name="Huan T."/>
        </authorList>
    </citation>
    <scope>NUCLEOTIDE SEQUENCE [LARGE SCALE GENOMIC DNA]</scope>
    <source>
        <strain evidence="3 4">H242</strain>
    </source>
</reference>
<dbReference type="InterPro" id="IPR011006">
    <property type="entry name" value="CheY-like_superfamily"/>
</dbReference>
<evidence type="ECO:0000313" key="4">
    <source>
        <dbReference type="Proteomes" id="UP000500826"/>
    </source>
</evidence>
<dbReference type="EMBL" id="CP053418">
    <property type="protein sequence ID" value="QJW83207.1"/>
    <property type="molecule type" value="Genomic_DNA"/>
</dbReference>
<feature type="domain" description="Response regulatory" evidence="2">
    <location>
        <begin position="1"/>
        <end position="59"/>
    </location>
</feature>